<name>A0A085WGG2_9BACT</name>
<evidence type="ECO:0000256" key="2">
    <source>
        <dbReference type="ARBA" id="ARBA00012438"/>
    </source>
</evidence>
<dbReference type="PROSITE" id="PS50109">
    <property type="entry name" value="HIS_KIN"/>
    <property type="match status" value="1"/>
</dbReference>
<dbReference type="InterPro" id="IPR004358">
    <property type="entry name" value="Sig_transdc_His_kin-like_C"/>
</dbReference>
<dbReference type="PANTHER" id="PTHR43065:SF50">
    <property type="entry name" value="HISTIDINE KINASE"/>
    <property type="match status" value="1"/>
</dbReference>
<dbReference type="SUPFAM" id="SSF53850">
    <property type="entry name" value="Periplasmic binding protein-like II"/>
    <property type="match status" value="1"/>
</dbReference>
<proteinExistence type="predicted"/>
<dbReference type="PRINTS" id="PR00344">
    <property type="entry name" value="BCTRLSENSOR"/>
</dbReference>
<dbReference type="PANTHER" id="PTHR43065">
    <property type="entry name" value="SENSOR HISTIDINE KINASE"/>
    <property type="match status" value="1"/>
</dbReference>
<evidence type="ECO:0000259" key="4">
    <source>
        <dbReference type="PROSITE" id="PS50109"/>
    </source>
</evidence>
<dbReference type="SMART" id="SM00387">
    <property type="entry name" value="HATPase_c"/>
    <property type="match status" value="1"/>
</dbReference>
<dbReference type="InterPro" id="IPR003594">
    <property type="entry name" value="HATPase_dom"/>
</dbReference>
<dbReference type="AlphaFoldDB" id="A0A085WGG2"/>
<dbReference type="Gene3D" id="3.30.565.10">
    <property type="entry name" value="Histidine kinase-like ATPase, C-terminal domain"/>
    <property type="match status" value="1"/>
</dbReference>
<keyword evidence="6" id="KW-1185">Reference proteome</keyword>
<dbReference type="SMART" id="SM00388">
    <property type="entry name" value="HisKA"/>
    <property type="match status" value="1"/>
</dbReference>
<dbReference type="Proteomes" id="UP000028725">
    <property type="component" value="Unassembled WGS sequence"/>
</dbReference>
<dbReference type="CDD" id="cd00082">
    <property type="entry name" value="HisKA"/>
    <property type="match status" value="1"/>
</dbReference>
<dbReference type="EMBL" id="JMCB01000009">
    <property type="protein sequence ID" value="KFE66775.1"/>
    <property type="molecule type" value="Genomic_DNA"/>
</dbReference>
<dbReference type="Pfam" id="PF02518">
    <property type="entry name" value="HATPase_c"/>
    <property type="match status" value="1"/>
</dbReference>
<organism evidence="5 6">
    <name type="scientific">Hyalangium minutum</name>
    <dbReference type="NCBI Taxonomy" id="394096"/>
    <lineage>
        <taxon>Bacteria</taxon>
        <taxon>Pseudomonadati</taxon>
        <taxon>Myxococcota</taxon>
        <taxon>Myxococcia</taxon>
        <taxon>Myxococcales</taxon>
        <taxon>Cystobacterineae</taxon>
        <taxon>Archangiaceae</taxon>
        <taxon>Hyalangium</taxon>
    </lineage>
</organism>
<dbReference type="InterPro" id="IPR036890">
    <property type="entry name" value="HATPase_C_sf"/>
</dbReference>
<keyword evidence="3" id="KW-0597">Phosphoprotein</keyword>
<comment type="catalytic activity">
    <reaction evidence="1">
        <text>ATP + protein L-histidine = ADP + protein N-phospho-L-histidine.</text>
        <dbReference type="EC" id="2.7.13.3"/>
    </reaction>
</comment>
<dbReference type="STRING" id="394096.DB31_8989"/>
<evidence type="ECO:0000256" key="1">
    <source>
        <dbReference type="ARBA" id="ARBA00000085"/>
    </source>
</evidence>
<accession>A0A085WGG2</accession>
<dbReference type="Pfam" id="PF12974">
    <property type="entry name" value="Phosphonate-bd"/>
    <property type="match status" value="1"/>
</dbReference>
<dbReference type="SUPFAM" id="SSF55874">
    <property type="entry name" value="ATPase domain of HSP90 chaperone/DNA topoisomerase II/histidine kinase"/>
    <property type="match status" value="1"/>
</dbReference>
<dbReference type="InterPro" id="IPR003661">
    <property type="entry name" value="HisK_dim/P_dom"/>
</dbReference>
<protein>
    <recommendedName>
        <fullName evidence="2">histidine kinase</fullName>
        <ecNumber evidence="2">2.7.13.3</ecNumber>
    </recommendedName>
</protein>
<dbReference type="Gene3D" id="1.10.287.130">
    <property type="match status" value="1"/>
</dbReference>
<dbReference type="RefSeq" id="WP_276203646.1">
    <property type="nucleotide sequence ID" value="NZ_JMCB01000009.1"/>
</dbReference>
<feature type="domain" description="Histidine kinase" evidence="4">
    <location>
        <begin position="496"/>
        <end position="722"/>
    </location>
</feature>
<sequence>MPPSSSPIRFLTYPLLGVVKEHVRAEFFGRALSQRLGRPVIVEQARTYEAVEQALLEGQADMALATAEQCDLFEPRSRAVLRAVRAGRWYYHSAFICRADEPLTLEKLRGRRAAWVDPLSTAGYLLPKRHLESLGMNPSELFAEQRFYGTYRQALLAVLSGQADVTTFFTTHMEEYMVRALLAERVGPDERRLRPFAFSGPTLADGIIITERLTEAEAHRVVAAITTMSHDEGGLEPVLAPFDIQGFALVQGNTVKAPTPRAVPNSEYMTLDLDAKERCRRVWSSTGKAFGRDLREGEGLSLHELLPTEAAIPLESLVRSTRLNHTSGRMHFRMETGSETRLYTAEATLRSPHAGEEVPDLGLLVRDITDLDTLEQELYRLASFPLLHPDPMLEMGRDGRVRYANPPAHTCFPDLLELGANHPLVAAALAHARRSRPGETPTLVQLQGRYWEVVAMQLQDHESLRVFAKDVTARKQLETSLMHADRQASLVHLAAGVGHQMNNPLAFLMANLSFAREEIGRLRESLRTGREEVDPDEISEVLDALSESVEGAERLKGIVQDLRLLTREPPRHRTRVDLHSVLEDTLKLVRGQLRHRARLEKDFQPVPSVEGDEARLGQVFLNLMLNAVQAMSEQDLARNVLRVATRASVTGEVIIEVQDTGAGMPPEVLERLFEPFFTTRPNSTGMGLSVSHAIVTSLGGALRAESKQGAGTVFTVTLPAAGTPAAGPPYPEHELAS</sequence>
<evidence type="ECO:0000313" key="6">
    <source>
        <dbReference type="Proteomes" id="UP000028725"/>
    </source>
</evidence>
<reference evidence="5 6" key="1">
    <citation type="submission" date="2014-04" db="EMBL/GenBank/DDBJ databases">
        <title>Genome assembly of Hyalangium minutum DSM 14724.</title>
        <authorList>
            <person name="Sharma G."/>
            <person name="Subramanian S."/>
        </authorList>
    </citation>
    <scope>NUCLEOTIDE SEQUENCE [LARGE SCALE GENOMIC DNA]</scope>
    <source>
        <strain evidence="5 6">DSM 14724</strain>
    </source>
</reference>
<dbReference type="InterPro" id="IPR005467">
    <property type="entry name" value="His_kinase_dom"/>
</dbReference>
<dbReference type="EC" id="2.7.13.3" evidence="2"/>
<evidence type="ECO:0000313" key="5">
    <source>
        <dbReference type="EMBL" id="KFE66775.1"/>
    </source>
</evidence>
<dbReference type="Gene3D" id="3.40.190.10">
    <property type="entry name" value="Periplasmic binding protein-like II"/>
    <property type="match status" value="2"/>
</dbReference>
<dbReference type="GO" id="GO:0000155">
    <property type="term" value="F:phosphorelay sensor kinase activity"/>
    <property type="evidence" value="ECO:0007669"/>
    <property type="project" value="InterPro"/>
</dbReference>
<evidence type="ECO:0000256" key="3">
    <source>
        <dbReference type="ARBA" id="ARBA00022553"/>
    </source>
</evidence>
<comment type="caution">
    <text evidence="5">The sequence shown here is derived from an EMBL/GenBank/DDBJ whole genome shotgun (WGS) entry which is preliminary data.</text>
</comment>
<gene>
    <name evidence="5" type="ORF">DB31_8989</name>
</gene>